<gene>
    <name evidence="3" type="ORF">MBORA_03020</name>
</gene>
<accession>A0A166BTH1</accession>
<dbReference type="PATRIC" id="fig|66851.6.peg.354"/>
<name>A0A166BTH1_METOA</name>
<dbReference type="InterPro" id="IPR036291">
    <property type="entry name" value="NAD(P)-bd_dom_sf"/>
</dbReference>
<dbReference type="OrthoDB" id="8635at2157"/>
<dbReference type="EMBL" id="LWMU01000044">
    <property type="protein sequence ID" value="KZX13799.1"/>
    <property type="molecule type" value="Genomic_DNA"/>
</dbReference>
<dbReference type="InterPro" id="IPR010185">
    <property type="entry name" value="NpdG"/>
</dbReference>
<dbReference type="SUPFAM" id="SSF51735">
    <property type="entry name" value="NAD(P)-binding Rossmann-fold domains"/>
    <property type="match status" value="1"/>
</dbReference>
<evidence type="ECO:0000313" key="3">
    <source>
        <dbReference type="EMBL" id="KZX13799.1"/>
    </source>
</evidence>
<evidence type="ECO:0000259" key="2">
    <source>
        <dbReference type="Pfam" id="PF03807"/>
    </source>
</evidence>
<dbReference type="InterPro" id="IPR028939">
    <property type="entry name" value="P5C_Rdtase_cat_N"/>
</dbReference>
<dbReference type="Proteomes" id="UP000077428">
    <property type="component" value="Unassembled WGS sequence"/>
</dbReference>
<dbReference type="GO" id="GO:0070967">
    <property type="term" value="F:coenzyme F420 binding"/>
    <property type="evidence" value="ECO:0007669"/>
    <property type="project" value="InterPro"/>
</dbReference>
<evidence type="ECO:0000256" key="1">
    <source>
        <dbReference type="ARBA" id="ARBA00023002"/>
    </source>
</evidence>
<evidence type="ECO:0000313" key="4">
    <source>
        <dbReference type="Proteomes" id="UP000077428"/>
    </source>
</evidence>
<dbReference type="Gene3D" id="3.40.50.720">
    <property type="entry name" value="NAD(P)-binding Rossmann-like Domain"/>
    <property type="match status" value="1"/>
</dbReference>
<keyword evidence="4" id="KW-1185">Reference proteome</keyword>
<dbReference type="PANTHER" id="PTHR14239:SF0">
    <property type="entry name" value="F420-DEPENDENT NADP REDUCTASE"/>
    <property type="match status" value="1"/>
</dbReference>
<dbReference type="GO" id="GO:0006740">
    <property type="term" value="P:NADPH regeneration"/>
    <property type="evidence" value="ECO:0007669"/>
    <property type="project" value="InterPro"/>
</dbReference>
<dbReference type="GO" id="GO:0050661">
    <property type="term" value="F:NADP binding"/>
    <property type="evidence" value="ECO:0007669"/>
    <property type="project" value="InterPro"/>
</dbReference>
<dbReference type="NCBIfam" id="TIGR01915">
    <property type="entry name" value="npdG"/>
    <property type="match status" value="1"/>
</dbReference>
<dbReference type="PANTHER" id="PTHR14239">
    <property type="entry name" value="DUDULIN-RELATED"/>
    <property type="match status" value="1"/>
</dbReference>
<dbReference type="GO" id="GO:0015677">
    <property type="term" value="P:copper ion import"/>
    <property type="evidence" value="ECO:0007669"/>
    <property type="project" value="TreeGrafter"/>
</dbReference>
<dbReference type="AlphaFoldDB" id="A0A166BTH1"/>
<dbReference type="GO" id="GO:0005886">
    <property type="term" value="C:plasma membrane"/>
    <property type="evidence" value="ECO:0007669"/>
    <property type="project" value="TreeGrafter"/>
</dbReference>
<proteinExistence type="predicted"/>
<sequence>MIVSVIGGTGPQGLGIGERLAIAGVDVIIGSRKEKKALDIVAKAKEELADYDLSNMCGMANEDAAREGDVLIITVPLTAQKPTLEGIKEFCKDKIVMDATVPLETAVGGKPFRFIDLMEGSAAERTAKILEGTGAKVICAFCNISNSHLSNIPEEIDCDCLIAGDDVDSKKVATDIINKIPGVKTIDCGILEKARIIEKITPLLIGLNIKYKSHYGGLRITGINFD</sequence>
<dbReference type="GO" id="GO:0016651">
    <property type="term" value="F:oxidoreductase activity, acting on NAD(P)H"/>
    <property type="evidence" value="ECO:0007669"/>
    <property type="project" value="InterPro"/>
</dbReference>
<dbReference type="STRING" id="66851.MBORA_03020"/>
<dbReference type="InterPro" id="IPR051267">
    <property type="entry name" value="STEAP_metalloreductase"/>
</dbReference>
<reference evidence="4" key="1">
    <citation type="journal article" date="2016" name="Genome Announc.">
        <title>Draft Genome Sequences of Methanobrevibacter curvatus DSM11111, Methanobrevibacter cuticularis DSM11139, Methanobrevibacter filiformis DSM11501, and Methanobrevibacter oralis DSM7256.</title>
        <authorList>
            <person name="Poehlein A."/>
            <person name="Seedorf H."/>
        </authorList>
    </citation>
    <scope>NUCLEOTIDE SEQUENCE [LARGE SCALE GENOMIC DNA]</scope>
    <source>
        <strain evidence="4">DSM 7256 / JCM 30027 / ZR</strain>
    </source>
</reference>
<dbReference type="Pfam" id="PF03807">
    <property type="entry name" value="F420_oxidored"/>
    <property type="match status" value="1"/>
</dbReference>
<dbReference type="GO" id="GO:0008823">
    <property type="term" value="F:cupric reductase (NADH) activity"/>
    <property type="evidence" value="ECO:0007669"/>
    <property type="project" value="TreeGrafter"/>
</dbReference>
<keyword evidence="1" id="KW-0560">Oxidoreductase</keyword>
<dbReference type="RefSeq" id="WP_063720138.1">
    <property type="nucleotide sequence ID" value="NZ_LT985113.1"/>
</dbReference>
<feature type="domain" description="Pyrroline-5-carboxylate reductase catalytic N-terminal" evidence="2">
    <location>
        <begin position="3"/>
        <end position="102"/>
    </location>
</feature>
<comment type="caution">
    <text evidence="3">The sequence shown here is derived from an EMBL/GenBank/DDBJ whole genome shotgun (WGS) entry which is preliminary data.</text>
</comment>
<protein>
    <submittedName>
        <fullName evidence="3">Prephenate dehydrogenase</fullName>
    </submittedName>
</protein>
<organism evidence="3 4">
    <name type="scientific">Methanobrevibacter oralis</name>
    <dbReference type="NCBI Taxonomy" id="66851"/>
    <lineage>
        <taxon>Archaea</taxon>
        <taxon>Methanobacteriati</taxon>
        <taxon>Methanobacteriota</taxon>
        <taxon>Methanomada group</taxon>
        <taxon>Methanobacteria</taxon>
        <taxon>Methanobacteriales</taxon>
        <taxon>Methanobacteriaceae</taxon>
        <taxon>Methanobrevibacter</taxon>
    </lineage>
</organism>
<dbReference type="GO" id="GO:0052851">
    <property type="term" value="F:ferric-chelate reductase (NADPH) activity"/>
    <property type="evidence" value="ECO:0007669"/>
    <property type="project" value="TreeGrafter"/>
</dbReference>